<reference evidence="3" key="1">
    <citation type="journal article" date="2019" name="Int. J. Syst. Evol. Microbiol.">
        <title>The Global Catalogue of Microorganisms (GCM) 10K type strain sequencing project: providing services to taxonomists for standard genome sequencing and annotation.</title>
        <authorList>
            <consortium name="The Broad Institute Genomics Platform"/>
            <consortium name="The Broad Institute Genome Sequencing Center for Infectious Disease"/>
            <person name="Wu L."/>
            <person name="Ma J."/>
        </authorList>
    </citation>
    <scope>NUCLEOTIDE SEQUENCE [LARGE SCALE GENOMIC DNA]</scope>
    <source>
        <strain evidence="3">JCM 9088</strain>
    </source>
</reference>
<dbReference type="Proteomes" id="UP001500403">
    <property type="component" value="Unassembled WGS sequence"/>
</dbReference>
<gene>
    <name evidence="2" type="ORF">GCM10010446_05180</name>
</gene>
<evidence type="ECO:0000313" key="3">
    <source>
        <dbReference type="Proteomes" id="UP001500403"/>
    </source>
</evidence>
<proteinExistence type="predicted"/>
<feature type="domain" description="Iminophenyl-pyruvate dimer synthase" evidence="1">
    <location>
        <begin position="13"/>
        <end position="127"/>
    </location>
</feature>
<protein>
    <recommendedName>
        <fullName evidence="1">Iminophenyl-pyruvate dimer synthase domain-containing protein</fullName>
    </recommendedName>
</protein>
<keyword evidence="3" id="KW-1185">Reference proteome</keyword>
<dbReference type="EMBL" id="BAAAUD010000008">
    <property type="protein sequence ID" value="GAA2923960.1"/>
    <property type="molecule type" value="Genomic_DNA"/>
</dbReference>
<dbReference type="InterPro" id="IPR012347">
    <property type="entry name" value="Ferritin-like"/>
</dbReference>
<dbReference type="InterPro" id="IPR026820">
    <property type="entry name" value="VioB/RebD_dom"/>
</dbReference>
<dbReference type="Pfam" id="PF12902">
    <property type="entry name" value="Ferritin-like"/>
    <property type="match status" value="1"/>
</dbReference>
<organism evidence="2 3">
    <name type="scientific">Streptomyces enissocaesilis</name>
    <dbReference type="NCBI Taxonomy" id="332589"/>
    <lineage>
        <taxon>Bacteria</taxon>
        <taxon>Bacillati</taxon>
        <taxon>Actinomycetota</taxon>
        <taxon>Actinomycetes</taxon>
        <taxon>Kitasatosporales</taxon>
        <taxon>Streptomycetaceae</taxon>
        <taxon>Streptomyces</taxon>
        <taxon>Streptomyces rochei group</taxon>
    </lineage>
</organism>
<dbReference type="PANTHER" id="PTHR34400:SF4">
    <property type="entry name" value="MEMBRANE PROTEIN"/>
    <property type="match status" value="1"/>
</dbReference>
<dbReference type="Gene3D" id="1.20.1260.10">
    <property type="match status" value="1"/>
</dbReference>
<accession>A0ABP6J7G5</accession>
<evidence type="ECO:0000313" key="2">
    <source>
        <dbReference type="EMBL" id="GAA2923960.1"/>
    </source>
</evidence>
<dbReference type="PANTHER" id="PTHR34400">
    <property type="match status" value="1"/>
</dbReference>
<evidence type="ECO:0000259" key="1">
    <source>
        <dbReference type="Pfam" id="PF12902"/>
    </source>
</evidence>
<sequence length="238" mass="25945">MSTVTLIERCPSRRVYLSGLTKDYVKEVFMEIEMPEHPLAFTSEGVPTIGAFYHALLDAFKDVNPTIDPARQLTGNVGAANKLGARTDLGVVEESIALIKEQGEGTPESPGSGNAPAHYYRFGELYHGHKLRWTGTDWKCDGDPVAFPDTYPMGRLTTASWPNPAPEVAALLTTFNQTYTTMLGHLDKAWETGSATEPNASIGKMYQLASPARSLPQMPLPDSDGTHTYGPEFLVVPT</sequence>
<name>A0ABP6J7G5_9ACTN</name>
<comment type="caution">
    <text evidence="2">The sequence shown here is derived from an EMBL/GenBank/DDBJ whole genome shotgun (WGS) entry which is preliminary data.</text>
</comment>